<dbReference type="InterPro" id="IPR058398">
    <property type="entry name" value="DUF8085"/>
</dbReference>
<feature type="chain" id="PRO_5002525103" evidence="1">
    <location>
        <begin position="24"/>
        <end position="217"/>
    </location>
</feature>
<accession>A0A0F7WS25</accession>
<dbReference type="EMBL" id="LN847058">
    <property type="protein sequence ID" value="CRI43000.1"/>
    <property type="molecule type" value="Genomic_DNA"/>
</dbReference>
<proteinExistence type="predicted"/>
<evidence type="ECO:0000313" key="2">
    <source>
        <dbReference type="EMBL" id="CRI43000.1"/>
    </source>
</evidence>
<evidence type="ECO:0000256" key="1">
    <source>
        <dbReference type="SAM" id="SignalP"/>
    </source>
</evidence>
<reference evidence="2" key="1">
    <citation type="submission" date="2015-05" db="EMBL/GenBank/DDBJ databases">
        <authorList>
            <person name="Rattei Thomas"/>
        </authorList>
    </citation>
    <scope>NUCLEOTIDE SEQUENCE</scope>
    <source>
        <strain evidence="2">DC9</strain>
    </source>
</reference>
<feature type="signal peptide" evidence="1">
    <location>
        <begin position="1"/>
        <end position="23"/>
    </location>
</feature>
<protein>
    <submittedName>
        <fullName evidence="2">Probable lipoprotein CPn_0875/CP_0994/CPj0875/CpB0904</fullName>
    </submittedName>
</protein>
<dbReference type="AlphaFoldDB" id="A0A0F7WS25"/>
<keyword evidence="2" id="KW-0449">Lipoprotein</keyword>
<sequence>MKRFIYKTIFCGLTLLTSLSSCSLDPKGYNLETKNSGDLNQESVILKENRETPSLVKRLSRRSRRLFARRDQTQKDTLQVQANFKAYAEKISEQDERDLSFVVSSAAEKSSISLALSQGEIKDALYRIREVHPLALIEALAENPALIEGMKKMQGRDWIWNLFLTQLSEVFSQAWSQGVITEEDIAAFASTLGLDSGTVASIVQGERWPELVDIVIT</sequence>
<keyword evidence="1" id="KW-0732">Signal</keyword>
<dbReference type="PROSITE" id="PS51257">
    <property type="entry name" value="PROKAR_LIPOPROTEIN"/>
    <property type="match status" value="1"/>
</dbReference>
<organism evidence="2">
    <name type="scientific">Chlamydia pneumoniae</name>
    <name type="common">Chlamydophila pneumoniae</name>
    <dbReference type="NCBI Taxonomy" id="83558"/>
    <lineage>
        <taxon>Bacteria</taxon>
        <taxon>Pseudomonadati</taxon>
        <taxon>Chlamydiota</taxon>
        <taxon>Chlamydiia</taxon>
        <taxon>Chlamydiales</taxon>
        <taxon>Chlamydiaceae</taxon>
        <taxon>Chlamydia/Chlamydophila group</taxon>
        <taxon>Chlamydia</taxon>
    </lineage>
</organism>
<name>A0A0F7WS25_CHLPN</name>
<dbReference type="Pfam" id="PF26330">
    <property type="entry name" value="DUF8085"/>
    <property type="match status" value="1"/>
</dbReference>
<gene>
    <name evidence="2" type="ORF">BN1224_DC9_CC_00010</name>
</gene>